<proteinExistence type="predicted"/>
<gene>
    <name evidence="1" type="ORF">CEXT_631291</name>
</gene>
<accession>A0AAV4N7R5</accession>
<organism evidence="1 2">
    <name type="scientific">Caerostris extrusa</name>
    <name type="common">Bark spider</name>
    <name type="synonym">Caerostris bankana</name>
    <dbReference type="NCBI Taxonomy" id="172846"/>
    <lineage>
        <taxon>Eukaryota</taxon>
        <taxon>Metazoa</taxon>
        <taxon>Ecdysozoa</taxon>
        <taxon>Arthropoda</taxon>
        <taxon>Chelicerata</taxon>
        <taxon>Arachnida</taxon>
        <taxon>Araneae</taxon>
        <taxon>Araneomorphae</taxon>
        <taxon>Entelegynae</taxon>
        <taxon>Araneoidea</taxon>
        <taxon>Araneidae</taxon>
        <taxon>Caerostris</taxon>
    </lineage>
</organism>
<dbReference type="Proteomes" id="UP001054945">
    <property type="component" value="Unassembled WGS sequence"/>
</dbReference>
<comment type="caution">
    <text evidence="1">The sequence shown here is derived from an EMBL/GenBank/DDBJ whole genome shotgun (WGS) entry which is preliminary data.</text>
</comment>
<keyword evidence="2" id="KW-1185">Reference proteome</keyword>
<protein>
    <submittedName>
        <fullName evidence="1">Uncharacterized protein</fullName>
    </submittedName>
</protein>
<dbReference type="EMBL" id="BPLR01002940">
    <property type="protein sequence ID" value="GIX79469.1"/>
    <property type="molecule type" value="Genomic_DNA"/>
</dbReference>
<dbReference type="AlphaFoldDB" id="A0AAV4N7R5"/>
<sequence length="77" mass="8525">MVNLTPPNLPAHLRLSSEDSFLCEGGSAKRESTITSLKTAFQNDSIFRSEKIGESFKISVHSLHTINRQETGQGKLH</sequence>
<reference evidence="1 2" key="1">
    <citation type="submission" date="2021-06" db="EMBL/GenBank/DDBJ databases">
        <title>Caerostris extrusa draft genome.</title>
        <authorList>
            <person name="Kono N."/>
            <person name="Arakawa K."/>
        </authorList>
    </citation>
    <scope>NUCLEOTIDE SEQUENCE [LARGE SCALE GENOMIC DNA]</scope>
</reference>
<name>A0AAV4N7R5_CAEEX</name>
<evidence type="ECO:0000313" key="2">
    <source>
        <dbReference type="Proteomes" id="UP001054945"/>
    </source>
</evidence>
<evidence type="ECO:0000313" key="1">
    <source>
        <dbReference type="EMBL" id="GIX79469.1"/>
    </source>
</evidence>